<name>A0A6N7XBF4_9ACTN</name>
<dbReference type="AlphaFoldDB" id="A0A6N7XBF4"/>
<evidence type="ECO:0000313" key="6">
    <source>
        <dbReference type="Proteomes" id="UP000469325"/>
    </source>
</evidence>
<keyword evidence="1" id="KW-1133">Transmembrane helix</keyword>
<feature type="domain" description="Predicted membrane protein YciQ-like C-terminal" evidence="4">
    <location>
        <begin position="307"/>
        <end position="572"/>
    </location>
</feature>
<dbReference type="InterPro" id="IPR048389">
    <property type="entry name" value="YciQ-like_C"/>
</dbReference>
<dbReference type="InterPro" id="IPR018702">
    <property type="entry name" value="DUF2207"/>
</dbReference>
<keyword evidence="1" id="KW-0812">Transmembrane</keyword>
<feature type="transmembrane region" description="Helical" evidence="1">
    <location>
        <begin position="465"/>
        <end position="485"/>
    </location>
</feature>
<dbReference type="Pfam" id="PF09972">
    <property type="entry name" value="DUF2207"/>
    <property type="match status" value="1"/>
</dbReference>
<feature type="domain" description="DUF2207" evidence="3">
    <location>
        <begin position="38"/>
        <end position="231"/>
    </location>
</feature>
<evidence type="ECO:0000259" key="3">
    <source>
        <dbReference type="Pfam" id="PF09972"/>
    </source>
</evidence>
<accession>A0A6N7XBF4</accession>
<proteinExistence type="predicted"/>
<dbReference type="Proteomes" id="UP000469325">
    <property type="component" value="Unassembled WGS sequence"/>
</dbReference>
<reference evidence="5 6" key="1">
    <citation type="submission" date="2019-08" db="EMBL/GenBank/DDBJ databases">
        <title>In-depth cultivation of the pig gut microbiome towards novel bacterial diversity and tailored functional studies.</title>
        <authorList>
            <person name="Wylensek D."/>
            <person name="Hitch T.C.A."/>
            <person name="Clavel T."/>
        </authorList>
    </citation>
    <scope>NUCLEOTIDE SEQUENCE [LARGE SCALE GENOMIC DNA]</scope>
    <source>
        <strain evidence="5 6">CA-Schmier-601-WT-1</strain>
    </source>
</reference>
<sequence>MTLQPAIRRLRPAFAALIAMTLALVLLPSLAWADGDYSIDSVDIDATVASDGSVSVRETREFNFDGSFHGVYWDIPTGDEDSGIGTTIGQVGLQEGDQFIPFAESGSGEDGTYTVTREDGYLEVKIYSAHEDESASFTVNYTDTNLATRWEDTGELYWKFVSDGWQVESQNVTCSIHLPVPSGTTVVPGSNVRAWGHGPLDAYVDVGTTGTVTYSVPGVGTSEYAEARIVFPQEWLSQEAVTQQKRLDTVLSEEQQWADEANAQRERARLMGYVALAVFVAAGVASVVVAVLRRRKYVRDHTAQFDDKYFRDVPTKDHPAVLGALLNGGKPTQDDFTASLMRLSDLGLVKLEQVKLTKKRILLGEKTVDDYRLTRLDGPAREQVDKKSARIDDAVLDFLFETVASNVDGAKPHSDELYFSDIESVAKDNPELFSEKYTDWEDTVEGVAIQRGFYIDPKATSKTPCIALFVLDALLAIIDFFLMVIETVTVGVGMISLLALAVGAIASILAIKGMKDLSPEAIETTAKLEALRRWLKDFTRLEEAVPRDVVLWNRLLVMAVVLGVADEVVKQLKVAVPEVVSDPGFMPVYGWYYYSPSIGTPATVFANAAASAHKVTAAALSESSNSSGGGFGGGFSGGGGGGFGGGGGGGAF</sequence>
<protein>
    <submittedName>
        <fullName evidence="5">DUF2207 domain-containing protein</fullName>
    </submittedName>
</protein>
<comment type="caution">
    <text evidence="5">The sequence shown here is derived from an EMBL/GenBank/DDBJ whole genome shotgun (WGS) entry which is preliminary data.</text>
</comment>
<keyword evidence="2" id="KW-0732">Signal</keyword>
<evidence type="ECO:0000256" key="2">
    <source>
        <dbReference type="SAM" id="SignalP"/>
    </source>
</evidence>
<gene>
    <name evidence="5" type="ORF">FYJ68_06110</name>
</gene>
<keyword evidence="1" id="KW-0472">Membrane</keyword>
<keyword evidence="6" id="KW-1185">Reference proteome</keyword>
<feature type="transmembrane region" description="Helical" evidence="1">
    <location>
        <begin position="491"/>
        <end position="511"/>
    </location>
</feature>
<organism evidence="5 6">
    <name type="scientific">Olsenella porci</name>
    <dbReference type="NCBI Taxonomy" id="2652279"/>
    <lineage>
        <taxon>Bacteria</taxon>
        <taxon>Bacillati</taxon>
        <taxon>Actinomycetota</taxon>
        <taxon>Coriobacteriia</taxon>
        <taxon>Coriobacteriales</taxon>
        <taxon>Atopobiaceae</taxon>
        <taxon>Olsenella</taxon>
    </lineage>
</organism>
<dbReference type="Pfam" id="PF20990">
    <property type="entry name" value="DUF2207_C"/>
    <property type="match status" value="1"/>
</dbReference>
<feature type="chain" id="PRO_5026686685" evidence="2">
    <location>
        <begin position="34"/>
        <end position="652"/>
    </location>
</feature>
<evidence type="ECO:0000259" key="4">
    <source>
        <dbReference type="Pfam" id="PF20990"/>
    </source>
</evidence>
<feature type="signal peptide" evidence="2">
    <location>
        <begin position="1"/>
        <end position="33"/>
    </location>
</feature>
<feature type="transmembrane region" description="Helical" evidence="1">
    <location>
        <begin position="270"/>
        <end position="292"/>
    </location>
</feature>
<evidence type="ECO:0000256" key="1">
    <source>
        <dbReference type="SAM" id="Phobius"/>
    </source>
</evidence>
<dbReference type="EMBL" id="VUNC01000004">
    <property type="protein sequence ID" value="MST72677.1"/>
    <property type="molecule type" value="Genomic_DNA"/>
</dbReference>
<evidence type="ECO:0000313" key="5">
    <source>
        <dbReference type="EMBL" id="MST72677.1"/>
    </source>
</evidence>
<dbReference type="RefSeq" id="WP_154435058.1">
    <property type="nucleotide sequence ID" value="NZ_VUNC01000004.1"/>
</dbReference>